<proteinExistence type="predicted"/>
<name>A0A1H7GSG7_OLID1</name>
<gene>
    <name evidence="2" type="ORF">SAMN05661044_00162</name>
</gene>
<dbReference type="Proteomes" id="UP000199421">
    <property type="component" value="Unassembled WGS sequence"/>
</dbReference>
<keyword evidence="1" id="KW-0472">Membrane</keyword>
<evidence type="ECO:0000256" key="1">
    <source>
        <dbReference type="SAM" id="Phobius"/>
    </source>
</evidence>
<feature type="transmembrane region" description="Helical" evidence="1">
    <location>
        <begin position="41"/>
        <end position="61"/>
    </location>
</feature>
<accession>A0A1H7GSG7</accession>
<sequence>MRKKTFSYSKSKQKQMALQFLGLGALGAVMALYMWLWADPIILAVLVGGIFLAVLGIVVFFKLQFAPKKEHETAIHISDEGIRANTSPIAKAASLIAWEDVENIYFSTKLIDVKLKNPEKYAARMKSFFVRDTFLKSLKGTVRISYIETNATYDELTATLTEYAAKNSFSLSQ</sequence>
<organism evidence="2 3">
    <name type="scientific">Olivibacter domesticus</name>
    <name type="common">Pseudosphingobacterium domesticum</name>
    <dbReference type="NCBI Taxonomy" id="407022"/>
    <lineage>
        <taxon>Bacteria</taxon>
        <taxon>Pseudomonadati</taxon>
        <taxon>Bacteroidota</taxon>
        <taxon>Sphingobacteriia</taxon>
        <taxon>Sphingobacteriales</taxon>
        <taxon>Sphingobacteriaceae</taxon>
        <taxon>Olivibacter</taxon>
    </lineage>
</organism>
<dbReference type="AlphaFoldDB" id="A0A1H7GSG7"/>
<dbReference type="EMBL" id="FOAF01000001">
    <property type="protein sequence ID" value="SEK40427.1"/>
    <property type="molecule type" value="Genomic_DNA"/>
</dbReference>
<keyword evidence="1" id="KW-0812">Transmembrane</keyword>
<keyword evidence="1" id="KW-1133">Transmembrane helix</keyword>
<evidence type="ECO:0000313" key="2">
    <source>
        <dbReference type="EMBL" id="SEK40427.1"/>
    </source>
</evidence>
<dbReference type="NCBIfam" id="NF041635">
    <property type="entry name" value="STM3941_fam"/>
    <property type="match status" value="1"/>
</dbReference>
<keyword evidence="3" id="KW-1185">Reference proteome</keyword>
<reference evidence="3" key="1">
    <citation type="submission" date="2016-10" db="EMBL/GenBank/DDBJ databases">
        <authorList>
            <person name="Varghese N."/>
            <person name="Submissions S."/>
        </authorList>
    </citation>
    <scope>NUCLEOTIDE SEQUENCE [LARGE SCALE GENOMIC DNA]</scope>
    <source>
        <strain evidence="3">DSM 18733</strain>
    </source>
</reference>
<feature type="transmembrane region" description="Helical" evidence="1">
    <location>
        <begin position="16"/>
        <end position="35"/>
    </location>
</feature>
<dbReference type="InterPro" id="IPR048136">
    <property type="entry name" value="STM3941-like"/>
</dbReference>
<protein>
    <submittedName>
        <fullName evidence="2">Uncharacterized protein</fullName>
    </submittedName>
</protein>
<evidence type="ECO:0000313" key="3">
    <source>
        <dbReference type="Proteomes" id="UP000199421"/>
    </source>
</evidence>